<reference evidence="4 5" key="1">
    <citation type="submission" date="2007-03" db="EMBL/GenBank/DDBJ databases">
        <authorList>
            <person name="Fulton L."/>
            <person name="Clifton S."/>
            <person name="Fulton B."/>
            <person name="Xu J."/>
            <person name="Minx P."/>
            <person name="Pepin K.H."/>
            <person name="Johnson M."/>
            <person name="Thiruvilangam P."/>
            <person name="Bhonagiri V."/>
            <person name="Nash W.E."/>
            <person name="Mardis E.R."/>
            <person name="Wilson R.K."/>
        </authorList>
    </citation>
    <scope>NUCLEOTIDE SEQUENCE [LARGE SCALE GENOMIC DNA]</scope>
    <source>
        <strain evidence="4 5">ATCC 27756</strain>
    </source>
</reference>
<feature type="domain" description="SpaA-like prealbumin fold" evidence="3">
    <location>
        <begin position="344"/>
        <end position="422"/>
    </location>
</feature>
<feature type="domain" description="Gram-positive pilin backbone subunit 2 Cna-B-like" evidence="2">
    <location>
        <begin position="203"/>
        <end position="322"/>
    </location>
</feature>
<evidence type="ECO:0000313" key="4">
    <source>
        <dbReference type="EMBL" id="EDK23816.1"/>
    </source>
</evidence>
<dbReference type="InterPro" id="IPR026466">
    <property type="entry name" value="Fim_isopep_form_D2_dom"/>
</dbReference>
<accession>A5KPD4</accession>
<dbReference type="Proteomes" id="UP000003577">
    <property type="component" value="Unassembled WGS sequence"/>
</dbReference>
<gene>
    <name evidence="4" type="ORF">RUMTOR_02118</name>
</gene>
<dbReference type="Gene3D" id="2.60.40.10">
    <property type="entry name" value="Immunoglobulins"/>
    <property type="match status" value="1"/>
</dbReference>
<dbReference type="InterPro" id="IPR013783">
    <property type="entry name" value="Ig-like_fold"/>
</dbReference>
<keyword evidence="1" id="KW-0812">Transmembrane</keyword>
<feature type="transmembrane region" description="Helical" evidence="1">
    <location>
        <begin position="477"/>
        <end position="496"/>
    </location>
</feature>
<evidence type="ECO:0000259" key="2">
    <source>
        <dbReference type="Pfam" id="PF16569"/>
    </source>
</evidence>
<reference evidence="4 5" key="2">
    <citation type="submission" date="2007-04" db="EMBL/GenBank/DDBJ databases">
        <title>Draft genome sequence of Ruminococcus torques (ATCC 27756).</title>
        <authorList>
            <person name="Sudarsanam P."/>
            <person name="Ley R."/>
            <person name="Guruge J."/>
            <person name="Turnbaugh P.J."/>
            <person name="Mahowald M."/>
            <person name="Liep D."/>
            <person name="Gordon J."/>
        </authorList>
    </citation>
    <scope>NUCLEOTIDE SEQUENCE [LARGE SCALE GENOMIC DNA]</scope>
    <source>
        <strain evidence="4 5">ATCC 27756</strain>
    </source>
</reference>
<evidence type="ECO:0000313" key="5">
    <source>
        <dbReference type="Proteomes" id="UP000003577"/>
    </source>
</evidence>
<feature type="transmembrane region" description="Helical" evidence="1">
    <location>
        <begin position="12"/>
        <end position="33"/>
    </location>
</feature>
<dbReference type="Pfam" id="PF16569">
    <property type="entry name" value="GramPos_pilinBB"/>
    <property type="match status" value="1"/>
</dbReference>
<dbReference type="RefSeq" id="WP_004846346.1">
    <property type="nucleotide sequence ID" value="NZ_DS264349.1"/>
</dbReference>
<dbReference type="PaxDb" id="411460-RUMTOR_02118"/>
<proteinExistence type="predicted"/>
<dbReference type="AlphaFoldDB" id="A5KPD4"/>
<dbReference type="Pfam" id="PF17802">
    <property type="entry name" value="SpaA"/>
    <property type="match status" value="1"/>
</dbReference>
<dbReference type="InterPro" id="IPR041033">
    <property type="entry name" value="SpaA_PFL_dom_1"/>
</dbReference>
<name>A5KPD4_9FIRM</name>
<comment type="caution">
    <text evidence="4">The sequence shown here is derived from an EMBL/GenBank/DDBJ whole genome shotgun (WGS) entry which is preliminary data.</text>
</comment>
<organism evidence="4 5">
    <name type="scientific">[Ruminococcus] torques ATCC 27756</name>
    <dbReference type="NCBI Taxonomy" id="411460"/>
    <lineage>
        <taxon>Bacteria</taxon>
        <taxon>Bacillati</taxon>
        <taxon>Bacillota</taxon>
        <taxon>Clostridia</taxon>
        <taxon>Lachnospirales</taxon>
        <taxon>Lachnospiraceae</taxon>
        <taxon>Mediterraneibacter</taxon>
    </lineage>
</organism>
<dbReference type="NCBIfam" id="TIGR04226">
    <property type="entry name" value="RrgB_K2N_iso_D2"/>
    <property type="match status" value="1"/>
</dbReference>
<keyword evidence="1" id="KW-1133">Transmembrane helix</keyword>
<evidence type="ECO:0000259" key="3">
    <source>
        <dbReference type="Pfam" id="PF17802"/>
    </source>
</evidence>
<dbReference type="InterPro" id="IPR032334">
    <property type="entry name" value="GramPos_pilinBB"/>
</dbReference>
<protein>
    <submittedName>
        <fullName evidence="4">LPXTG-motif cell wall anchor domain protein</fullName>
    </submittedName>
</protein>
<sequence length="505" mass="56066">MKQFVKKKVSFVMVMIMAVITVISMSLPMAVFAQGGGYTLTLKNEGSTPHTFQIYQIFSGDLDESKTLSNIQWGTGIKEASKETLGTAAEKAQTLTGESEAKEFAKTIQEHLNEDNKLEVRVEKNDSTTVANLNAGYYLIKDKEGSQTQTPPNSAYTSYILKVVGNTTAKTKLDVPELVKKVQENSKKDIEGNGWQDAADYNIDEVIPYKLTGTLPSNYAEYETYFYEFNDIMSAGLTFDKMSVKVTVDGTTLTADQDYSLIVHSDTNSFQVRFENLKAIQSVMITSTSQIVVEYKCRLNGNAVIAGNGNPNTAYLVYSNNPNQSGGGDHGKTPEDKNVVFTYKVVVNKKDEENHSLQGAQFELRKIVNDQDEGTKIDTVTVTEGTKFNFKGLDAGKYKLIETVTPSGYNTIQPIIFTIEATYDEESDDPQLTSLTGQTEGEIVFIRKTEEREDSLSTDVINKKGIQLPETGGMGRYLIYTLGTIFVLTALGYTVYKRNRKHTEK</sequence>
<keyword evidence="1" id="KW-0472">Membrane</keyword>
<dbReference type="Gene3D" id="2.60.40.740">
    <property type="match status" value="1"/>
</dbReference>
<dbReference type="HOGENOM" id="CLU_028873_0_0_9"/>
<dbReference type="EMBL" id="AAVP02000011">
    <property type="protein sequence ID" value="EDK23816.1"/>
    <property type="molecule type" value="Genomic_DNA"/>
</dbReference>
<evidence type="ECO:0000256" key="1">
    <source>
        <dbReference type="SAM" id="Phobius"/>
    </source>
</evidence>